<sequence length="65" mass="7580">MPWLHVVIGDYNQQTIRRFIQENWIERLYVVGDDAVTRHQCEAVLDVVSGAWSEFEIMILASKVC</sequence>
<accession>A0A1H3JFV5</accession>
<dbReference type="AlphaFoldDB" id="A0A1H3JFV5"/>
<organism evidence="1 2">
    <name type="scientific">Nitrosomonas halophila</name>
    <dbReference type="NCBI Taxonomy" id="44576"/>
    <lineage>
        <taxon>Bacteria</taxon>
        <taxon>Pseudomonadati</taxon>
        <taxon>Pseudomonadota</taxon>
        <taxon>Betaproteobacteria</taxon>
        <taxon>Nitrosomonadales</taxon>
        <taxon>Nitrosomonadaceae</taxon>
        <taxon>Nitrosomonas</taxon>
    </lineage>
</organism>
<dbReference type="EMBL" id="FNOY01000032">
    <property type="protein sequence ID" value="SDY38278.1"/>
    <property type="molecule type" value="Genomic_DNA"/>
</dbReference>
<dbReference type="STRING" id="44576.SAMN05421881_103234"/>
<keyword evidence="2" id="KW-1185">Reference proteome</keyword>
<evidence type="ECO:0000313" key="2">
    <source>
        <dbReference type="Proteomes" id="UP000198640"/>
    </source>
</evidence>
<protein>
    <submittedName>
        <fullName evidence="1">Uncharacterized protein</fullName>
    </submittedName>
</protein>
<name>A0A1H3JFV5_9PROT</name>
<evidence type="ECO:0000313" key="1">
    <source>
        <dbReference type="EMBL" id="SDY38278.1"/>
    </source>
</evidence>
<dbReference type="Proteomes" id="UP000198640">
    <property type="component" value="Unassembled WGS sequence"/>
</dbReference>
<reference evidence="1 2" key="1">
    <citation type="submission" date="2016-10" db="EMBL/GenBank/DDBJ databases">
        <authorList>
            <person name="de Groot N.N."/>
        </authorList>
    </citation>
    <scope>NUCLEOTIDE SEQUENCE [LARGE SCALE GENOMIC DNA]</scope>
    <source>
        <strain evidence="1 2">Nm1</strain>
    </source>
</reference>
<proteinExistence type="predicted"/>
<gene>
    <name evidence="1" type="ORF">SAMN05421881_103234</name>
</gene>